<dbReference type="Proteomes" id="UP000299084">
    <property type="component" value="Unassembled WGS sequence"/>
</dbReference>
<sequence length="84" mass="8458">MCASRPGTRPRCAHCTMTQAQACALCTSDPGPGVPSAPVTPGPVCPSVPGTQAQGPLKHPYAVPSVPVTDKGVPLGPVCALKRQ</sequence>
<dbReference type="EMBL" id="JWIN03000035">
    <property type="protein sequence ID" value="KAB1253906.1"/>
    <property type="molecule type" value="Genomic_DNA"/>
</dbReference>
<dbReference type="AlphaFoldDB" id="A0A5N4C4V5"/>
<comment type="caution">
    <text evidence="1">The sequence shown here is derived from an EMBL/GenBank/DDBJ whole genome shotgun (WGS) entry which is preliminary data.</text>
</comment>
<gene>
    <name evidence="1" type="ORF">Cadr_000027022</name>
</gene>
<organism evidence="1 2">
    <name type="scientific">Camelus dromedarius</name>
    <name type="common">Dromedary</name>
    <name type="synonym">Arabian camel</name>
    <dbReference type="NCBI Taxonomy" id="9838"/>
    <lineage>
        <taxon>Eukaryota</taxon>
        <taxon>Metazoa</taxon>
        <taxon>Chordata</taxon>
        <taxon>Craniata</taxon>
        <taxon>Vertebrata</taxon>
        <taxon>Euteleostomi</taxon>
        <taxon>Mammalia</taxon>
        <taxon>Eutheria</taxon>
        <taxon>Laurasiatheria</taxon>
        <taxon>Artiodactyla</taxon>
        <taxon>Tylopoda</taxon>
        <taxon>Camelidae</taxon>
        <taxon>Camelus</taxon>
    </lineage>
</organism>
<keyword evidence="2" id="KW-1185">Reference proteome</keyword>
<reference evidence="1 2" key="1">
    <citation type="journal article" date="2019" name="Mol. Ecol. Resour.">
        <title>Improving Illumina assemblies with Hi-C and long reads: an example with the North African dromedary.</title>
        <authorList>
            <person name="Elbers J.P."/>
            <person name="Rogers M.F."/>
            <person name="Perelman P.L."/>
            <person name="Proskuryakova A.A."/>
            <person name="Serdyukova N.A."/>
            <person name="Johnson W.E."/>
            <person name="Horin P."/>
            <person name="Corander J."/>
            <person name="Murphy D."/>
            <person name="Burger P.A."/>
        </authorList>
    </citation>
    <scope>NUCLEOTIDE SEQUENCE [LARGE SCALE GENOMIC DNA]</scope>
    <source>
        <strain evidence="1">Drom800</strain>
        <tissue evidence="1">Blood</tissue>
    </source>
</reference>
<evidence type="ECO:0000313" key="2">
    <source>
        <dbReference type="Proteomes" id="UP000299084"/>
    </source>
</evidence>
<protein>
    <submittedName>
        <fullName evidence="1">Uncharacterized protein</fullName>
    </submittedName>
</protein>
<name>A0A5N4C4V5_CAMDR</name>
<accession>A0A5N4C4V5</accession>
<proteinExistence type="predicted"/>
<evidence type="ECO:0000313" key="1">
    <source>
        <dbReference type="EMBL" id="KAB1253906.1"/>
    </source>
</evidence>